<feature type="non-terminal residue" evidence="2">
    <location>
        <position position="1"/>
    </location>
</feature>
<dbReference type="NCBIfam" id="TIGR04183">
    <property type="entry name" value="Por_Secre_tail"/>
    <property type="match status" value="1"/>
</dbReference>
<name>A0ABW5LUZ7_9FLAO</name>
<evidence type="ECO:0000256" key="1">
    <source>
        <dbReference type="ARBA" id="ARBA00022729"/>
    </source>
</evidence>
<evidence type="ECO:0000313" key="3">
    <source>
        <dbReference type="Proteomes" id="UP001597508"/>
    </source>
</evidence>
<dbReference type="InterPro" id="IPR026444">
    <property type="entry name" value="Secre_tail"/>
</dbReference>
<evidence type="ECO:0000313" key="2">
    <source>
        <dbReference type="EMBL" id="MFD2568419.1"/>
    </source>
</evidence>
<dbReference type="RefSeq" id="WP_379667125.1">
    <property type="nucleotide sequence ID" value="NZ_JBHULH010000009.1"/>
</dbReference>
<accession>A0ABW5LUZ7</accession>
<comment type="caution">
    <text evidence="2">The sequence shown here is derived from an EMBL/GenBank/DDBJ whole genome shotgun (WGS) entry which is preliminary data.</text>
</comment>
<keyword evidence="1" id="KW-0732">Signal</keyword>
<sequence>VETGSVGSVEIAAVQATIDAALTTPNSETIILKIADDANFTTNVKHIPVTTRTINGVAHYVANFDFDGTKYFTYSEVLGIFWNGDTVTVGGLNWTGGAAANSSPATDDIASAIDGGKVLVVDSETSQTNAILTASANVECLWVKPNTKLVVNDDQFIEFNQDLLLEGEIRLIGDAQLVQSHTGLSNVQGNGVIYRDQASNTPSVYRYNYWSSPVVAALGNTTYSTSTVMFDGTTPTSENSTATAINWVNYNGTVASLNSAPTNPITIATWWIYAYFNGTTRADWSQRLSTGAINIGEGFIMKSTGRAPQNFTFMGSPNDGTITKVLTPGTTSLLGNPYPSVIDTQQFISDNSAVIDGTLYFWEHQGEASTTTQVEGHATFGYIGGYSQRNEAMGVAANSVTDGTAGLGDGTYTAPPQFIAVGQGFFASAPSNKGGTLTFENSHRTASTNNIFFRNTPENLPNFKLGMDYIDNGIRFDPNTGDLVATPNFENFAVHRQLGINFKQGNDFTYQSGFDSRTFDLQPTDMFWDFEEIEENLIIAGVGALSAELQIPLGIQIQSDDPIAIMIDEVENMDGYNIYLGDLVTGLLYNLEDPVQLDLSKGTYTDRFVLLFGGTALSNDENPLLQGFHVFMNNRTDQIIIRNNNNSVIKKVELFNILGQPVHVWKDLDQGTEHQLDVYAPTAIYIVKVTTDKGEITRKIAVD</sequence>
<keyword evidence="3" id="KW-1185">Reference proteome</keyword>
<proteinExistence type="predicted"/>
<protein>
    <submittedName>
        <fullName evidence="2">T9SS type A sorting domain-containing protein</fullName>
    </submittedName>
</protein>
<dbReference type="EMBL" id="JBHULH010000009">
    <property type="protein sequence ID" value="MFD2568419.1"/>
    <property type="molecule type" value="Genomic_DNA"/>
</dbReference>
<reference evidence="3" key="1">
    <citation type="journal article" date="2019" name="Int. J. Syst. Evol. Microbiol.">
        <title>The Global Catalogue of Microorganisms (GCM) 10K type strain sequencing project: providing services to taxonomists for standard genome sequencing and annotation.</title>
        <authorList>
            <consortium name="The Broad Institute Genomics Platform"/>
            <consortium name="The Broad Institute Genome Sequencing Center for Infectious Disease"/>
            <person name="Wu L."/>
            <person name="Ma J."/>
        </authorList>
    </citation>
    <scope>NUCLEOTIDE SEQUENCE [LARGE SCALE GENOMIC DNA]</scope>
    <source>
        <strain evidence="3">KCTC 52127</strain>
    </source>
</reference>
<dbReference type="Proteomes" id="UP001597508">
    <property type="component" value="Unassembled WGS sequence"/>
</dbReference>
<organism evidence="2 3">
    <name type="scientific">Pseudotenacibaculum haliotis</name>
    <dbReference type="NCBI Taxonomy" id="1862138"/>
    <lineage>
        <taxon>Bacteria</taxon>
        <taxon>Pseudomonadati</taxon>
        <taxon>Bacteroidota</taxon>
        <taxon>Flavobacteriia</taxon>
        <taxon>Flavobacteriales</taxon>
        <taxon>Flavobacteriaceae</taxon>
        <taxon>Pseudotenacibaculum</taxon>
    </lineage>
</organism>
<gene>
    <name evidence="2" type="ORF">ACFSRZ_13665</name>
</gene>